<dbReference type="AlphaFoldDB" id="A0A9P0AMA3"/>
<feature type="compositionally biased region" description="Low complexity" evidence="1">
    <location>
        <begin position="355"/>
        <end position="369"/>
    </location>
</feature>
<feature type="compositionally biased region" description="Pro residues" evidence="1">
    <location>
        <begin position="215"/>
        <end position="225"/>
    </location>
</feature>
<dbReference type="Proteomes" id="UP001152759">
    <property type="component" value="Chromosome 8"/>
</dbReference>
<proteinExistence type="predicted"/>
<feature type="region of interest" description="Disordered" evidence="1">
    <location>
        <begin position="289"/>
        <end position="310"/>
    </location>
</feature>
<reference evidence="2" key="1">
    <citation type="submission" date="2021-12" db="EMBL/GenBank/DDBJ databases">
        <authorList>
            <person name="King R."/>
        </authorList>
    </citation>
    <scope>NUCLEOTIDE SEQUENCE</scope>
</reference>
<organism evidence="2 3">
    <name type="scientific">Bemisia tabaci</name>
    <name type="common">Sweetpotato whitefly</name>
    <name type="synonym">Aleurodes tabaci</name>
    <dbReference type="NCBI Taxonomy" id="7038"/>
    <lineage>
        <taxon>Eukaryota</taxon>
        <taxon>Metazoa</taxon>
        <taxon>Ecdysozoa</taxon>
        <taxon>Arthropoda</taxon>
        <taxon>Hexapoda</taxon>
        <taxon>Insecta</taxon>
        <taxon>Pterygota</taxon>
        <taxon>Neoptera</taxon>
        <taxon>Paraneoptera</taxon>
        <taxon>Hemiptera</taxon>
        <taxon>Sternorrhyncha</taxon>
        <taxon>Aleyrodoidea</taxon>
        <taxon>Aleyrodidae</taxon>
        <taxon>Aleyrodinae</taxon>
        <taxon>Bemisia</taxon>
    </lineage>
</organism>
<evidence type="ECO:0000313" key="3">
    <source>
        <dbReference type="Proteomes" id="UP001152759"/>
    </source>
</evidence>
<protein>
    <submittedName>
        <fullName evidence="2">Uncharacterized protein</fullName>
    </submittedName>
</protein>
<gene>
    <name evidence="2" type="ORF">BEMITA_LOCUS13105</name>
</gene>
<keyword evidence="3" id="KW-1185">Reference proteome</keyword>
<evidence type="ECO:0000313" key="2">
    <source>
        <dbReference type="EMBL" id="CAH0394856.1"/>
    </source>
</evidence>
<feature type="region of interest" description="Disordered" evidence="1">
    <location>
        <begin position="167"/>
        <end position="230"/>
    </location>
</feature>
<evidence type="ECO:0000256" key="1">
    <source>
        <dbReference type="SAM" id="MobiDB-lite"/>
    </source>
</evidence>
<sequence>MLCATRLSPLLFPEDLIEVPESWIYLHTAQYKLTEFYRKFKPMFNSLGYYNFAKKFKYLAWYPPCANVCYLARPSARERESPLRRVVPLLDRAVGVRPAADDGHSDRRPEFFLVQGTKNSRPVAVIVPNGMGPAIRIVIRSRRLLGIPDPKRDLDLCDGLERVVPVRSKSKNNEGEEEKEAEATELPAAPGGVEDNRERTDVPEAGFRSALRPANDPPAVPPPTPRRSAIGAADNLGLARQARLSDPRDAAAVYRHLDHSEAVHERTYVSAAPVTSEQLYDIHARPDLRAGTSAEPHRPVEPPASQTMTLQPPLSLSLRDVEENCERTDVPKAGFRSALRPAYDPPAVTLPTPPRLATSPTTPRRSTSELTCRRLRKIAIQTLEYQNSQACCKIVWKCKAVIRSRRLLGIPDPKKGLDSGDRLGRVVPPGMSKRTANELMFPRPDSARPFDLPTILQRFRSRLFGVQRPELAGIWILLL</sequence>
<accession>A0A9P0AMA3</accession>
<feature type="region of interest" description="Disordered" evidence="1">
    <location>
        <begin position="337"/>
        <end position="369"/>
    </location>
</feature>
<dbReference type="EMBL" id="OU963869">
    <property type="protein sequence ID" value="CAH0394856.1"/>
    <property type="molecule type" value="Genomic_DNA"/>
</dbReference>
<name>A0A9P0AMA3_BEMTA</name>